<organism evidence="1 2">
    <name type="scientific">Tissierella praeacuta DSM 18095</name>
    <dbReference type="NCBI Taxonomy" id="1123404"/>
    <lineage>
        <taxon>Bacteria</taxon>
        <taxon>Bacillati</taxon>
        <taxon>Bacillota</taxon>
        <taxon>Tissierellia</taxon>
        <taxon>Tissierellales</taxon>
        <taxon>Tissierellaceae</taxon>
        <taxon>Tissierella</taxon>
    </lineage>
</organism>
<dbReference type="PANTHER" id="PTHR10443">
    <property type="entry name" value="MICROSOMAL DIPEPTIDASE"/>
    <property type="match status" value="1"/>
</dbReference>
<dbReference type="PROSITE" id="PS51365">
    <property type="entry name" value="RENAL_DIPEPTIDASE_2"/>
    <property type="match status" value="1"/>
</dbReference>
<dbReference type="Gene3D" id="3.20.20.140">
    <property type="entry name" value="Metal-dependent hydrolases"/>
    <property type="match status" value="1"/>
</dbReference>
<dbReference type="SUPFAM" id="SSF51556">
    <property type="entry name" value="Metallo-dependent hydrolases"/>
    <property type="match status" value="1"/>
</dbReference>
<keyword evidence="2" id="KW-1185">Reference proteome</keyword>
<dbReference type="STRING" id="1123404.SAMN02745784_02422"/>
<dbReference type="Pfam" id="PF01244">
    <property type="entry name" value="Peptidase_M19"/>
    <property type="match status" value="1"/>
</dbReference>
<dbReference type="GO" id="GO:0006508">
    <property type="term" value="P:proteolysis"/>
    <property type="evidence" value="ECO:0007669"/>
    <property type="project" value="InterPro"/>
</dbReference>
<accession>A0A1M4XXG0</accession>
<dbReference type="InterPro" id="IPR008257">
    <property type="entry name" value="Pept_M19"/>
</dbReference>
<dbReference type="InterPro" id="IPR032466">
    <property type="entry name" value="Metal_Hydrolase"/>
</dbReference>
<dbReference type="GO" id="GO:0070573">
    <property type="term" value="F:metallodipeptidase activity"/>
    <property type="evidence" value="ECO:0007669"/>
    <property type="project" value="InterPro"/>
</dbReference>
<dbReference type="Proteomes" id="UP000184114">
    <property type="component" value="Unassembled WGS sequence"/>
</dbReference>
<proteinExistence type="predicted"/>
<reference evidence="2" key="1">
    <citation type="submission" date="2016-11" db="EMBL/GenBank/DDBJ databases">
        <authorList>
            <person name="Varghese N."/>
            <person name="Submissions S."/>
        </authorList>
    </citation>
    <scope>NUCLEOTIDE SEQUENCE [LARGE SCALE GENOMIC DNA]</scope>
    <source>
        <strain evidence="2">DSM 18095</strain>
    </source>
</reference>
<evidence type="ECO:0000313" key="1">
    <source>
        <dbReference type="EMBL" id="SHE98171.1"/>
    </source>
</evidence>
<dbReference type="CDD" id="cd01301">
    <property type="entry name" value="rDP_like"/>
    <property type="match status" value="1"/>
</dbReference>
<gene>
    <name evidence="1" type="ORF">SAMN02745784_02422</name>
</gene>
<dbReference type="RefSeq" id="WP_072976637.1">
    <property type="nucleotide sequence ID" value="NZ_FQTY01000014.1"/>
</dbReference>
<dbReference type="PANTHER" id="PTHR10443:SF12">
    <property type="entry name" value="DIPEPTIDASE"/>
    <property type="match status" value="1"/>
</dbReference>
<name>A0A1M4XXG0_9FIRM</name>
<dbReference type="EMBL" id="FQTY01000014">
    <property type="protein sequence ID" value="SHE98171.1"/>
    <property type="molecule type" value="Genomic_DNA"/>
</dbReference>
<evidence type="ECO:0000313" key="2">
    <source>
        <dbReference type="Proteomes" id="UP000184114"/>
    </source>
</evidence>
<protein>
    <submittedName>
        <fullName evidence="1">Membrane dipeptidase</fullName>
    </submittedName>
</protein>
<dbReference type="AlphaFoldDB" id="A0A1M4XXG0"/>
<dbReference type="GeneID" id="90995963"/>
<sequence length="312" mass="35848">MRPIDMHCDTILKLMDDKEELGLYENDLSIDIKKLKKAKSLAQFFAMWVDFKEEINPLERCLEMIDKFHIEIDKNSHIISLATNYKDIMRNDSEGKISAVLTIEEGGTIKGQIHNLRNFYRLGVRAITLTWNSVNEIGFPNIKEEYRSRGLTSFGEEVVYEMNKLGILIDVSHLSDKGFYDVSRLSSKPFIASHSNSRAMKEHFRNLDDDMIKVLAEKGGIMGICFERDFLGESENARIEDMVRHIKHIRNVGGIDVIALGSDYDGSHPNCEINNIGEIEKLAFALKDNKFHDDEIDKIFYKNALRVIKEVL</sequence>